<geneLocation type="plasmid" evidence="1 2">
    <name>pDAETH-1</name>
</geneLocation>
<dbReference type="PANTHER" id="PTHR10000">
    <property type="entry name" value="PHOSPHOSERINE PHOSPHATASE"/>
    <property type="match status" value="1"/>
</dbReference>
<evidence type="ECO:0000313" key="2">
    <source>
        <dbReference type="Proteomes" id="UP001064971"/>
    </source>
</evidence>
<dbReference type="PROSITE" id="PS01228">
    <property type="entry name" value="COF_1"/>
    <property type="match status" value="1"/>
</dbReference>
<protein>
    <submittedName>
        <fullName evidence="1">Haloacid dehalogenase</fullName>
    </submittedName>
</protein>
<keyword evidence="2" id="KW-1185">Reference proteome</keyword>
<dbReference type="RefSeq" id="WP_264777494.1">
    <property type="nucleotide sequence ID" value="NZ_AP026561.1"/>
</dbReference>
<organism evidence="1 2">
    <name type="scientific">Deinococcus aetherius</name>
    <dbReference type="NCBI Taxonomy" id="200252"/>
    <lineage>
        <taxon>Bacteria</taxon>
        <taxon>Thermotogati</taxon>
        <taxon>Deinococcota</taxon>
        <taxon>Deinococci</taxon>
        <taxon>Deinococcales</taxon>
        <taxon>Deinococcaceae</taxon>
        <taxon>Deinococcus</taxon>
    </lineage>
</organism>
<reference evidence="1" key="1">
    <citation type="submission" date="2022-07" db="EMBL/GenBank/DDBJ databases">
        <title>Complete Genome Sequence of the Radioresistant Bacterium Deinococcus aetherius ST0316, Isolated from the Air Dust collected in Lower Stratosphere above Japan.</title>
        <authorList>
            <person name="Satoh K."/>
            <person name="Hagiwara K."/>
            <person name="Katsumata K."/>
            <person name="Kubo A."/>
            <person name="Yokobori S."/>
            <person name="Yamagishi A."/>
            <person name="Oono Y."/>
            <person name="Narumi I."/>
        </authorList>
    </citation>
    <scope>NUCLEOTIDE SEQUENCE</scope>
    <source>
        <strain evidence="1">ST0316</strain>
        <plasmid evidence="1">pDAETH-1</plasmid>
    </source>
</reference>
<dbReference type="InterPro" id="IPR006379">
    <property type="entry name" value="HAD-SF_hydro_IIB"/>
</dbReference>
<keyword evidence="1" id="KW-0614">Plasmid</keyword>
<gene>
    <name evidence="1" type="ORF">DAETH_35890</name>
</gene>
<dbReference type="Proteomes" id="UP001064971">
    <property type="component" value="Plasmid pDAETH-1"/>
</dbReference>
<accession>A0ABN6RLB4</accession>
<sequence>MLFAFDLDGTLVTREHVLPEPIREAIVAVRDAGHLVTVITGRHERDARAVLDALGIDAHYATCHGARVHARGDEHHAECCLEPEVVRSLLEHAGRSSGALAFLSARDRMFVHDPGDAAWDWARRAGHPLHAHHTYADEPVHRFVLATEDAARWRDELRGRHPDLTAFVWEDRYVEVVAAGGHKGDALARLAAVHGVAQEDTVAFGDGVNDIEMLRWAGHAVGVGELQPGVAAVIHEHIPGPEELGVAQWLRRHVLGNVAAPGLACVLP</sequence>
<name>A0ABN6RLB4_9DEIO</name>
<dbReference type="InterPro" id="IPR036412">
    <property type="entry name" value="HAD-like_sf"/>
</dbReference>
<dbReference type="Pfam" id="PF08282">
    <property type="entry name" value="Hydrolase_3"/>
    <property type="match status" value="1"/>
</dbReference>
<dbReference type="EMBL" id="AP026561">
    <property type="protein sequence ID" value="BDP43620.1"/>
    <property type="molecule type" value="Genomic_DNA"/>
</dbReference>
<dbReference type="Gene3D" id="3.30.1240.10">
    <property type="match status" value="1"/>
</dbReference>
<dbReference type="NCBIfam" id="TIGR01484">
    <property type="entry name" value="HAD-SF-IIB"/>
    <property type="match status" value="1"/>
</dbReference>
<dbReference type="SUPFAM" id="SSF56784">
    <property type="entry name" value="HAD-like"/>
    <property type="match status" value="1"/>
</dbReference>
<proteinExistence type="predicted"/>
<dbReference type="PANTHER" id="PTHR10000:SF8">
    <property type="entry name" value="HAD SUPERFAMILY HYDROLASE-LIKE, TYPE 3"/>
    <property type="match status" value="1"/>
</dbReference>
<evidence type="ECO:0000313" key="1">
    <source>
        <dbReference type="EMBL" id="BDP43620.1"/>
    </source>
</evidence>
<dbReference type="InterPro" id="IPR023214">
    <property type="entry name" value="HAD_sf"/>
</dbReference>
<dbReference type="Gene3D" id="3.40.50.1000">
    <property type="entry name" value="HAD superfamily/HAD-like"/>
    <property type="match status" value="1"/>
</dbReference>